<dbReference type="PATRIC" id="fig|246196.19.peg.5870"/>
<reference evidence="3 4" key="1">
    <citation type="submission" date="2006-10" db="EMBL/GenBank/DDBJ databases">
        <authorList>
            <person name="Fleischmann R.D."/>
            <person name="Dodson R.J."/>
            <person name="Haft D.H."/>
            <person name="Merkel J.S."/>
            <person name="Nelson W.C."/>
            <person name="Fraser C.M."/>
        </authorList>
    </citation>
    <scope>NUCLEOTIDE SEQUENCE [LARGE SCALE GENOMIC DNA]</scope>
    <source>
        <strain evidence="4">ATCC 700084 / mc(2)155</strain>
    </source>
</reference>
<feature type="compositionally biased region" description="Basic and acidic residues" evidence="1">
    <location>
        <begin position="454"/>
        <end position="492"/>
    </location>
</feature>
<dbReference type="AlphaFoldDB" id="A0R519"/>
<feature type="compositionally biased region" description="Low complexity" evidence="1">
    <location>
        <begin position="397"/>
        <end position="418"/>
    </location>
</feature>
<keyword evidence="2" id="KW-0812">Transmembrane</keyword>
<feature type="region of interest" description="Disordered" evidence="1">
    <location>
        <begin position="454"/>
        <end position="513"/>
    </location>
</feature>
<evidence type="ECO:0000256" key="1">
    <source>
        <dbReference type="SAM" id="MobiDB-lite"/>
    </source>
</evidence>
<dbReference type="EMBL" id="CP000480">
    <property type="protein sequence ID" value="ABK72957.1"/>
    <property type="molecule type" value="Genomic_DNA"/>
</dbReference>
<dbReference type="Proteomes" id="UP000000757">
    <property type="component" value="Chromosome"/>
</dbReference>
<evidence type="ECO:0008006" key="5">
    <source>
        <dbReference type="Google" id="ProtNLM"/>
    </source>
</evidence>
<name>A0R519_MYCS2</name>
<evidence type="ECO:0000313" key="4">
    <source>
        <dbReference type="Proteomes" id="UP000000757"/>
    </source>
</evidence>
<dbReference type="SMR" id="A0R519"/>
<proteinExistence type="predicted"/>
<protein>
    <recommendedName>
        <fullName evidence="5">PE-PGRS family protein</fullName>
    </recommendedName>
</protein>
<evidence type="ECO:0000256" key="2">
    <source>
        <dbReference type="SAM" id="Phobius"/>
    </source>
</evidence>
<accession>A0R519</accession>
<feature type="transmembrane region" description="Helical" evidence="2">
    <location>
        <begin position="21"/>
        <end position="40"/>
    </location>
</feature>
<keyword evidence="2" id="KW-0472">Membrane</keyword>
<keyword evidence="4" id="KW-1185">Reference proteome</keyword>
<sequence length="513" mass="52311">MHHPALASSGDAPAVSRKDKFLLGGVAVVAASAMAVTPVVHDSPVVHRAQTIAYDLTATMDATASPLSVYGSLISTTIDNLSLLGSAVAANPAPLLRQVVENQLGYAAQFGATFEAIPTSLQNWYNGTNGKVLLDRAQAELEAGNVGEAYRWFNHSMLYAFQGAFGPLIAPGFILSGIPRGGTEYLVGIPEQIAQNVTNLVAATFTSSVVVSALFQGAFATVSGPAFELARIAESLVTSVSSGEALNVVNILANTPGILVNAALNGFDYADPDPETGQGGFSEWPALLTFAEPGEQGGVRVVAGLLQNLLVNLPKTFADAIDNTPEVVPAAVTVQRIAEDVTVAPVAELTESVTEAPAVAGPAVETAKLVSTVGTVESEAPAAEVEAVKAEVEPAKAESVPAKAETAPAEASPAETEQAVVDSTPAASTGADAEGAVKSKTKVKVTDRIKAKISEAKEARQAKLKAAKEAKKAKAAAKAEAKAAKAAAKDTKSNTGSESKGSGESKGGSDSSE</sequence>
<dbReference type="STRING" id="246196.MSMEG_6033"/>
<dbReference type="PaxDb" id="246196-MSMEI_5873"/>
<feature type="compositionally biased region" description="Low complexity" evidence="1">
    <location>
        <begin position="493"/>
        <end position="513"/>
    </location>
</feature>
<dbReference type="KEGG" id="msm:MSMEG_6033"/>
<evidence type="ECO:0000313" key="3">
    <source>
        <dbReference type="EMBL" id="ABK72957.1"/>
    </source>
</evidence>
<keyword evidence="2" id="KW-1133">Transmembrane helix</keyword>
<organism evidence="3 4">
    <name type="scientific">Mycolicibacterium smegmatis (strain ATCC 700084 / mc(2)155)</name>
    <name type="common">Mycobacterium smegmatis</name>
    <dbReference type="NCBI Taxonomy" id="246196"/>
    <lineage>
        <taxon>Bacteria</taxon>
        <taxon>Bacillati</taxon>
        <taxon>Actinomycetota</taxon>
        <taxon>Actinomycetes</taxon>
        <taxon>Mycobacteriales</taxon>
        <taxon>Mycobacteriaceae</taxon>
        <taxon>Mycolicibacterium</taxon>
    </lineage>
</organism>
<dbReference type="OrthoDB" id="4710986at2"/>
<dbReference type="eggNOG" id="ENOG50323ZE">
    <property type="taxonomic scope" value="Bacteria"/>
</dbReference>
<feature type="region of interest" description="Disordered" evidence="1">
    <location>
        <begin position="394"/>
        <end position="418"/>
    </location>
</feature>
<gene>
    <name evidence="3" type="ordered locus">MSMEG_6033</name>
</gene>